<evidence type="ECO:0000313" key="1">
    <source>
        <dbReference type="EMBL" id="JAD35106.1"/>
    </source>
</evidence>
<reference evidence="1" key="1">
    <citation type="submission" date="2014-09" db="EMBL/GenBank/DDBJ databases">
        <authorList>
            <person name="Magalhaes I.L.F."/>
            <person name="Oliveira U."/>
            <person name="Santos F.R."/>
            <person name="Vidigal T.H.D.A."/>
            <person name="Brescovit A.D."/>
            <person name="Santos A.J."/>
        </authorList>
    </citation>
    <scope>NUCLEOTIDE SEQUENCE</scope>
    <source>
        <tissue evidence="1">Shoot tissue taken approximately 20 cm above the soil surface</tissue>
    </source>
</reference>
<proteinExistence type="predicted"/>
<protein>
    <submittedName>
        <fullName evidence="1">Uncharacterized protein</fullName>
    </submittedName>
</protein>
<reference evidence="1" key="2">
    <citation type="journal article" date="2015" name="Data Brief">
        <title>Shoot transcriptome of the giant reed, Arundo donax.</title>
        <authorList>
            <person name="Barrero R.A."/>
            <person name="Guerrero F.D."/>
            <person name="Moolhuijzen P."/>
            <person name="Goolsby J.A."/>
            <person name="Tidwell J."/>
            <person name="Bellgard S.E."/>
            <person name="Bellgard M.I."/>
        </authorList>
    </citation>
    <scope>NUCLEOTIDE SEQUENCE</scope>
    <source>
        <tissue evidence="1">Shoot tissue taken approximately 20 cm above the soil surface</tissue>
    </source>
</reference>
<accession>A0A0A8Z8K9</accession>
<name>A0A0A8Z8K9_ARUDO</name>
<organism evidence="1">
    <name type="scientific">Arundo donax</name>
    <name type="common">Giant reed</name>
    <name type="synonym">Donax arundinaceus</name>
    <dbReference type="NCBI Taxonomy" id="35708"/>
    <lineage>
        <taxon>Eukaryota</taxon>
        <taxon>Viridiplantae</taxon>
        <taxon>Streptophyta</taxon>
        <taxon>Embryophyta</taxon>
        <taxon>Tracheophyta</taxon>
        <taxon>Spermatophyta</taxon>
        <taxon>Magnoliopsida</taxon>
        <taxon>Liliopsida</taxon>
        <taxon>Poales</taxon>
        <taxon>Poaceae</taxon>
        <taxon>PACMAD clade</taxon>
        <taxon>Arundinoideae</taxon>
        <taxon>Arundineae</taxon>
        <taxon>Arundo</taxon>
    </lineage>
</organism>
<sequence>MFCTILYSSLLFLSAGTYRHHIYCHNKNFC</sequence>
<dbReference type="EMBL" id="GBRH01262789">
    <property type="protein sequence ID" value="JAD35106.1"/>
    <property type="molecule type" value="Transcribed_RNA"/>
</dbReference>
<dbReference type="AlphaFoldDB" id="A0A0A8Z8K9"/>